<evidence type="ECO:0000313" key="1">
    <source>
        <dbReference type="EMBL" id="MBL3655546.1"/>
    </source>
</evidence>
<organism evidence="1 2">
    <name type="scientific">Fulvivirga sediminis</name>
    <dbReference type="NCBI Taxonomy" id="2803949"/>
    <lineage>
        <taxon>Bacteria</taxon>
        <taxon>Pseudomonadati</taxon>
        <taxon>Bacteroidota</taxon>
        <taxon>Cytophagia</taxon>
        <taxon>Cytophagales</taxon>
        <taxon>Fulvivirgaceae</taxon>
        <taxon>Fulvivirga</taxon>
    </lineage>
</organism>
<dbReference type="AlphaFoldDB" id="A0A937F5T6"/>
<gene>
    <name evidence="1" type="ORF">JL102_05345</name>
</gene>
<dbReference type="EMBL" id="JAESIY010000002">
    <property type="protein sequence ID" value="MBL3655546.1"/>
    <property type="molecule type" value="Genomic_DNA"/>
</dbReference>
<evidence type="ECO:0000313" key="2">
    <source>
        <dbReference type="Proteomes" id="UP000659388"/>
    </source>
</evidence>
<name>A0A937F5T6_9BACT</name>
<proteinExistence type="predicted"/>
<keyword evidence="2" id="KW-1185">Reference proteome</keyword>
<dbReference type="Proteomes" id="UP000659388">
    <property type="component" value="Unassembled WGS sequence"/>
</dbReference>
<comment type="caution">
    <text evidence="1">The sequence shown here is derived from an EMBL/GenBank/DDBJ whole genome shotgun (WGS) entry which is preliminary data.</text>
</comment>
<dbReference type="RefSeq" id="WP_202243211.1">
    <property type="nucleotide sequence ID" value="NZ_JAESIY010000002.1"/>
</dbReference>
<sequence length="259" mass="29110">MYKELFEIIIDHQYFTSGSVDLTIKPTADTLKLLDKSHFRVRPIRNGLRVYIHANEEGKVHKVVDAIEKFQFDLFPKSSAYQLYTDLGDLKAGEIILFTNPTVKTQEVVLEVSSVVAAGQYQGYPLVGRVALNVVDLSIGGGMQTFRAVLKSPAIKWRYYLLSDNSNTELVIQDRNNHFTFHQQEIPGAEEDLIAHALQLNYPDLNLSLFESKQAILSSNKPVKNLQLIRDGEVLIRHLPNPSASHSGIKIIKAIRANA</sequence>
<reference evidence="1" key="1">
    <citation type="submission" date="2021-01" db="EMBL/GenBank/DDBJ databases">
        <title>Fulvivirga kasyanovii gen. nov., sp nov., a novel member of the phylum Bacteroidetes isolated from seawater in a mussel farm.</title>
        <authorList>
            <person name="Zhao L.-H."/>
            <person name="Wang Z.-J."/>
        </authorList>
    </citation>
    <scope>NUCLEOTIDE SEQUENCE</scope>
    <source>
        <strain evidence="1">2943</strain>
    </source>
</reference>
<accession>A0A937F5T6</accession>
<protein>
    <submittedName>
        <fullName evidence="1">Uncharacterized protein</fullName>
    </submittedName>
</protein>